<keyword evidence="2" id="KW-0472">Membrane</keyword>
<dbReference type="Proteomes" id="UP000215002">
    <property type="component" value="Chromosome"/>
</dbReference>
<dbReference type="GO" id="GO:0009279">
    <property type="term" value="C:cell outer membrane"/>
    <property type="evidence" value="ECO:0007669"/>
    <property type="project" value="UniProtKB-SubCell"/>
</dbReference>
<evidence type="ECO:0000256" key="3">
    <source>
        <dbReference type="ARBA" id="ARBA00023237"/>
    </source>
</evidence>
<dbReference type="Gene3D" id="2.40.170.20">
    <property type="entry name" value="TonB-dependent receptor, beta-barrel domain"/>
    <property type="match status" value="1"/>
</dbReference>
<dbReference type="InterPro" id="IPR036942">
    <property type="entry name" value="Beta-barrel_TonB_sf"/>
</dbReference>
<feature type="domain" description="Outer membrane protein beta-barrel" evidence="4">
    <location>
        <begin position="370"/>
        <end position="767"/>
    </location>
</feature>
<dbReference type="PANTHER" id="PTHR40980:SF4">
    <property type="entry name" value="TONB-DEPENDENT RECEPTOR-LIKE BETA-BARREL DOMAIN-CONTAINING PROTEIN"/>
    <property type="match status" value="1"/>
</dbReference>
<dbReference type="KEGG" id="muc:MuYL_3209"/>
<evidence type="ECO:0000256" key="2">
    <source>
        <dbReference type="ARBA" id="ARBA00023136"/>
    </source>
</evidence>
<evidence type="ECO:0000313" key="5">
    <source>
        <dbReference type="EMBL" id="ASU35094.1"/>
    </source>
</evidence>
<sequence length="793" mass="87591">MAFCQPKTDNALDFSLTVVNERLQPADGATVKLLKDDKPVKAVVANIKGIALFKNVQPGAYAFVITYTGYKSQSTHVYTLPGKVKSDSIRLQQASTLLQQVNITSHAPAVEMKQGRTVLNIDASVTNAGSTVLEVLEKSPGVTVDRNGGISLQGKAGVLVTIDDKPTYLSGADLNNLLSSMSSSQVSQIELIANPTAKYDASGNAGIINIKTKKNRQKGFNGSFTTGAAQGVYPKSANSLVLNYRTGKINTFFNYNLNYVQYLTDLYALRKYYDATGAVAAMLRQPSFFKGTVTNHSIKTGIDYYISPNTTIGMVLSGTAIHRKGDNTATATWLDPAGLADSAILTDNKNDNHFKNGAINLNLRHNISATQDLAVDFDYLRYNLQSEQDFDNKLLAPGGYTELSRGNIPTGINIASGKADYTLKIGETGSVQAGVRSSYSKTDNLAAYQNLTGGQWVDDNSKSNHFLYKENINAVYSSIERKYNKFTMQGGLRYEYTSYKANQLGNAVQKDSAFLRNYGEFFPSGYVSYQADSSNNFTLTAGRRIDRPVFQNLNPFYFIINKYTYQTGNPYLLPQFSWNFELSHQYKNLLTTTLSYTNIQNYFSQLFLNDAAKGILLYTQGNVGHTYNIGASEAVSVSPVSWWSVTAQATFNHKQLRGFNGNNYTSQVNQLNLSANNQFTIFKDYTAEISGFYTTRARNDVQELLYPTGQLSAGIARPVLKKKGTLKLSIRDILYTNAMEGFTSFPNATEYFKIMRDSRVFTLTFTYRFGKTYKTAKRSGGSAAEEMERVGNG</sequence>
<dbReference type="EMBL" id="CP022743">
    <property type="protein sequence ID" value="ASU35094.1"/>
    <property type="molecule type" value="Genomic_DNA"/>
</dbReference>
<organism evidence="5 6">
    <name type="scientific">Mucilaginibacter xinganensis</name>
    <dbReference type="NCBI Taxonomy" id="1234841"/>
    <lineage>
        <taxon>Bacteria</taxon>
        <taxon>Pseudomonadati</taxon>
        <taxon>Bacteroidota</taxon>
        <taxon>Sphingobacteriia</taxon>
        <taxon>Sphingobacteriales</taxon>
        <taxon>Sphingobacteriaceae</taxon>
        <taxon>Mucilaginibacter</taxon>
    </lineage>
</organism>
<dbReference type="PANTHER" id="PTHR40980">
    <property type="entry name" value="PLUG DOMAIN-CONTAINING PROTEIN"/>
    <property type="match status" value="1"/>
</dbReference>
<dbReference type="InterPro" id="IPR041700">
    <property type="entry name" value="OMP_b-brl_3"/>
</dbReference>
<protein>
    <submittedName>
        <fullName evidence="5">Outer membrane receptor protein, mostly Fe transport</fullName>
    </submittedName>
</protein>
<dbReference type="SUPFAM" id="SSF56935">
    <property type="entry name" value="Porins"/>
    <property type="match status" value="1"/>
</dbReference>
<name>A0A223NZG9_9SPHI</name>
<dbReference type="AlphaFoldDB" id="A0A223NZG9"/>
<evidence type="ECO:0000313" key="6">
    <source>
        <dbReference type="Proteomes" id="UP000215002"/>
    </source>
</evidence>
<proteinExistence type="predicted"/>
<dbReference type="Pfam" id="PF14905">
    <property type="entry name" value="OMP_b-brl_3"/>
    <property type="match status" value="1"/>
</dbReference>
<keyword evidence="3" id="KW-0998">Cell outer membrane</keyword>
<keyword evidence="6" id="KW-1185">Reference proteome</keyword>
<dbReference type="InterPro" id="IPR037066">
    <property type="entry name" value="Plug_dom_sf"/>
</dbReference>
<comment type="subcellular location">
    <subcellularLocation>
        <location evidence="1">Cell outer membrane</location>
    </subcellularLocation>
</comment>
<dbReference type="Gene3D" id="2.170.130.10">
    <property type="entry name" value="TonB-dependent receptor, plug domain"/>
    <property type="match status" value="1"/>
</dbReference>
<keyword evidence="5" id="KW-0675">Receptor</keyword>
<dbReference type="Gene3D" id="2.60.40.10">
    <property type="entry name" value="Immunoglobulins"/>
    <property type="match status" value="1"/>
</dbReference>
<gene>
    <name evidence="5" type="ORF">MuYL_3209</name>
</gene>
<dbReference type="InterPro" id="IPR013783">
    <property type="entry name" value="Ig-like_fold"/>
</dbReference>
<dbReference type="SUPFAM" id="SSF49478">
    <property type="entry name" value="Cna protein B-type domain"/>
    <property type="match status" value="1"/>
</dbReference>
<evidence type="ECO:0000259" key="4">
    <source>
        <dbReference type="Pfam" id="PF14905"/>
    </source>
</evidence>
<reference evidence="5 6" key="1">
    <citation type="submission" date="2017-08" db="EMBL/GenBank/DDBJ databases">
        <title>Complete genome sequence of Mucilaginibacter sp. strain BJC16-A31.</title>
        <authorList>
            <consortium name="Henan University of Science and Technology"/>
            <person name="You X."/>
        </authorList>
    </citation>
    <scope>NUCLEOTIDE SEQUENCE [LARGE SCALE GENOMIC DNA]</scope>
    <source>
        <strain evidence="5 6">BJC16-A31</strain>
    </source>
</reference>
<accession>A0A223NZG9</accession>
<evidence type="ECO:0000256" key="1">
    <source>
        <dbReference type="ARBA" id="ARBA00004442"/>
    </source>
</evidence>